<dbReference type="RefSeq" id="WP_152838220.1">
    <property type="nucleotide sequence ID" value="NZ_WHUG01000004.1"/>
</dbReference>
<reference evidence="1 2" key="1">
    <citation type="submission" date="2019-10" db="EMBL/GenBank/DDBJ databases">
        <title>Two novel species isolated from a subtropical stream in China.</title>
        <authorList>
            <person name="Lu H."/>
        </authorList>
    </citation>
    <scope>NUCLEOTIDE SEQUENCE [LARGE SCALE GENOMIC DNA]</scope>
    <source>
        <strain evidence="1 2">FT29W</strain>
    </source>
</reference>
<comment type="caution">
    <text evidence="1">The sequence shown here is derived from an EMBL/GenBank/DDBJ whole genome shotgun (WGS) entry which is preliminary data.</text>
</comment>
<gene>
    <name evidence="1" type="ORF">GEV02_12070</name>
</gene>
<accession>A0A6A7N1K8</accession>
<evidence type="ECO:0000313" key="2">
    <source>
        <dbReference type="Proteomes" id="UP000440498"/>
    </source>
</evidence>
<keyword evidence="2" id="KW-1185">Reference proteome</keyword>
<proteinExistence type="predicted"/>
<name>A0A6A7N1K8_9BURK</name>
<dbReference type="Proteomes" id="UP000440498">
    <property type="component" value="Unassembled WGS sequence"/>
</dbReference>
<dbReference type="AlphaFoldDB" id="A0A6A7N1K8"/>
<organism evidence="1 2">
    <name type="scientific">Rugamonas aquatica</name>
    <dbReference type="NCBI Taxonomy" id="2743357"/>
    <lineage>
        <taxon>Bacteria</taxon>
        <taxon>Pseudomonadati</taxon>
        <taxon>Pseudomonadota</taxon>
        <taxon>Betaproteobacteria</taxon>
        <taxon>Burkholderiales</taxon>
        <taxon>Oxalobacteraceae</taxon>
        <taxon>Telluria group</taxon>
        <taxon>Rugamonas</taxon>
    </lineage>
</organism>
<dbReference type="EMBL" id="WHUG01000004">
    <property type="protein sequence ID" value="MQA38892.1"/>
    <property type="molecule type" value="Genomic_DNA"/>
</dbReference>
<protein>
    <submittedName>
        <fullName evidence="1">Uncharacterized protein</fullName>
    </submittedName>
</protein>
<sequence>MATYEQIRSDVRSSTGKTMQNCWIAHVKELNGLAPKAAANRKSLNERVKPCPDNMRPLIEASMRRLGLIK</sequence>
<evidence type="ECO:0000313" key="1">
    <source>
        <dbReference type="EMBL" id="MQA38892.1"/>
    </source>
</evidence>